<reference evidence="1" key="1">
    <citation type="submission" date="2021-06" db="EMBL/GenBank/DDBJ databases">
        <authorList>
            <person name="Kallberg Y."/>
            <person name="Tangrot J."/>
            <person name="Rosling A."/>
        </authorList>
    </citation>
    <scope>NUCLEOTIDE SEQUENCE</scope>
    <source>
        <strain evidence="1">IL203A</strain>
    </source>
</reference>
<keyword evidence="2" id="KW-1185">Reference proteome</keyword>
<dbReference type="EMBL" id="CAJVPU010010278">
    <property type="protein sequence ID" value="CAG8604219.1"/>
    <property type="molecule type" value="Genomic_DNA"/>
</dbReference>
<dbReference type="Proteomes" id="UP000789702">
    <property type="component" value="Unassembled WGS sequence"/>
</dbReference>
<gene>
    <name evidence="1" type="ORF">DHETER_LOCUS7376</name>
</gene>
<proteinExistence type="predicted"/>
<accession>A0ACA9MRL7</accession>
<protein>
    <submittedName>
        <fullName evidence="1">7245_t:CDS:1</fullName>
    </submittedName>
</protein>
<evidence type="ECO:0000313" key="2">
    <source>
        <dbReference type="Proteomes" id="UP000789702"/>
    </source>
</evidence>
<evidence type="ECO:0000313" key="1">
    <source>
        <dbReference type="EMBL" id="CAG8604219.1"/>
    </source>
</evidence>
<feature type="non-terminal residue" evidence="1">
    <location>
        <position position="1"/>
    </location>
</feature>
<comment type="caution">
    <text evidence="1">The sequence shown here is derived from an EMBL/GenBank/DDBJ whole genome shotgun (WGS) entry which is preliminary data.</text>
</comment>
<sequence length="70" mass="8106">YYEASVDELKKYVESVEDKESLLPAILEICNIKNSEEELKKQIDEALKDPLNQINQLIELIKKNQNAELS</sequence>
<organism evidence="1 2">
    <name type="scientific">Dentiscutata heterogama</name>
    <dbReference type="NCBI Taxonomy" id="1316150"/>
    <lineage>
        <taxon>Eukaryota</taxon>
        <taxon>Fungi</taxon>
        <taxon>Fungi incertae sedis</taxon>
        <taxon>Mucoromycota</taxon>
        <taxon>Glomeromycotina</taxon>
        <taxon>Glomeromycetes</taxon>
        <taxon>Diversisporales</taxon>
        <taxon>Gigasporaceae</taxon>
        <taxon>Dentiscutata</taxon>
    </lineage>
</organism>
<name>A0ACA9MRL7_9GLOM</name>